<dbReference type="InterPro" id="IPR051413">
    <property type="entry name" value="K/Na_HCN_channel"/>
</dbReference>
<dbReference type="EMBL" id="CAMXCT030002009">
    <property type="protein sequence ID" value="CAL4782222.1"/>
    <property type="molecule type" value="Genomic_DNA"/>
</dbReference>
<organism evidence="7">
    <name type="scientific">Cladocopium goreaui</name>
    <dbReference type="NCBI Taxonomy" id="2562237"/>
    <lineage>
        <taxon>Eukaryota</taxon>
        <taxon>Sar</taxon>
        <taxon>Alveolata</taxon>
        <taxon>Dinophyceae</taxon>
        <taxon>Suessiales</taxon>
        <taxon>Symbiodiniaceae</taxon>
        <taxon>Cladocopium</taxon>
    </lineage>
</organism>
<dbReference type="GO" id="GO:0005249">
    <property type="term" value="F:voltage-gated potassium channel activity"/>
    <property type="evidence" value="ECO:0007669"/>
    <property type="project" value="TreeGrafter"/>
</dbReference>
<dbReference type="PANTHER" id="PTHR45689:SF5">
    <property type="entry name" value="I[[H]] CHANNEL, ISOFORM E"/>
    <property type="match status" value="1"/>
</dbReference>
<keyword evidence="2 5" id="KW-0812">Transmembrane</keyword>
<accession>A0A9P1G1X8</accession>
<feature type="transmembrane region" description="Helical" evidence="5">
    <location>
        <begin position="177"/>
        <end position="196"/>
    </location>
</feature>
<dbReference type="Proteomes" id="UP001152797">
    <property type="component" value="Unassembled WGS sequence"/>
</dbReference>
<dbReference type="AlphaFoldDB" id="A0A9P1G1X8"/>
<evidence type="ECO:0000256" key="3">
    <source>
        <dbReference type="ARBA" id="ARBA00022989"/>
    </source>
</evidence>
<dbReference type="GO" id="GO:0003254">
    <property type="term" value="P:regulation of membrane depolarization"/>
    <property type="evidence" value="ECO:0007669"/>
    <property type="project" value="TreeGrafter"/>
</dbReference>
<dbReference type="GO" id="GO:0098855">
    <property type="term" value="C:HCN channel complex"/>
    <property type="evidence" value="ECO:0007669"/>
    <property type="project" value="TreeGrafter"/>
</dbReference>
<comment type="subcellular location">
    <subcellularLocation>
        <location evidence="1">Membrane</location>
        <topology evidence="1">Multi-pass membrane protein</topology>
    </subcellularLocation>
</comment>
<keyword evidence="9" id="KW-1185">Reference proteome</keyword>
<dbReference type="InterPro" id="IPR005821">
    <property type="entry name" value="Ion_trans_dom"/>
</dbReference>
<reference evidence="8 9" key="2">
    <citation type="submission" date="2024-05" db="EMBL/GenBank/DDBJ databases">
        <authorList>
            <person name="Chen Y."/>
            <person name="Shah S."/>
            <person name="Dougan E. K."/>
            <person name="Thang M."/>
            <person name="Chan C."/>
        </authorList>
    </citation>
    <scope>NUCLEOTIDE SEQUENCE [LARGE SCALE GENOMIC DNA]</scope>
</reference>
<evidence type="ECO:0000256" key="5">
    <source>
        <dbReference type="SAM" id="Phobius"/>
    </source>
</evidence>
<evidence type="ECO:0000313" key="9">
    <source>
        <dbReference type="Proteomes" id="UP001152797"/>
    </source>
</evidence>
<keyword evidence="3 5" id="KW-1133">Transmembrane helix</keyword>
<feature type="transmembrane region" description="Helical" evidence="5">
    <location>
        <begin position="208"/>
        <end position="232"/>
    </location>
</feature>
<feature type="transmembrane region" description="Helical" evidence="5">
    <location>
        <begin position="326"/>
        <end position="356"/>
    </location>
</feature>
<name>A0A9P1G1X8_9DINO</name>
<dbReference type="Pfam" id="PF00520">
    <property type="entry name" value="Ion_trans"/>
    <property type="match status" value="1"/>
</dbReference>
<dbReference type="GO" id="GO:0035725">
    <property type="term" value="P:sodium ion transmembrane transport"/>
    <property type="evidence" value="ECO:0007669"/>
    <property type="project" value="TreeGrafter"/>
</dbReference>
<dbReference type="PANTHER" id="PTHR45689">
    <property type="entry name" value="I[[H]] CHANNEL, ISOFORM E"/>
    <property type="match status" value="1"/>
</dbReference>
<gene>
    <name evidence="7" type="ORF">C1SCF055_LOCUS21523</name>
</gene>
<dbReference type="Gene3D" id="1.10.287.70">
    <property type="match status" value="1"/>
</dbReference>
<keyword evidence="4 5" id="KW-0472">Membrane</keyword>
<feature type="transmembrane region" description="Helical" evidence="5">
    <location>
        <begin position="253"/>
        <end position="276"/>
    </location>
</feature>
<dbReference type="OrthoDB" id="422353at2759"/>
<dbReference type="EMBL" id="CAMXCT010002009">
    <property type="protein sequence ID" value="CAI3994910.1"/>
    <property type="molecule type" value="Genomic_DNA"/>
</dbReference>
<proteinExistence type="predicted"/>
<comment type="caution">
    <text evidence="7">The sequence shown here is derived from an EMBL/GenBank/DDBJ whole genome shotgun (WGS) entry which is preliminary data.</text>
</comment>
<evidence type="ECO:0000256" key="2">
    <source>
        <dbReference type="ARBA" id="ARBA00022692"/>
    </source>
</evidence>
<sequence length="710" mass="80509">MSVSTATLQGEAYEDFLTQQLETLKSTLLAYHLSVPGDYAKDEAACASRESHTSVDALPLSIAEDDELLKRSPRGLMELLDAHPVELLEEALPIKVLDRWEDFYLGLRAQSPRKPVREALQLAILDPWTRKFSSSSKNKLLRTQLTRSPSLTLGDQMWDDSWLWRQIALTPHGNLRLAWTFLGLLAICWDLIFIPLQMFDINSSVDRLINVMSIAVFIYWVLDVPATFITGFDRGGILEMRMRNIAQNYIKGWLLLDGIVLFLDVIIFVVLSTSAANDSSNGGNDSMGSFRLARALRLMRFLRLLRLHKMANLAAEILDRFKTDSFLLTMNILRSLSAVLALNHYMSCIFLGIALFSVENDEMTWIEIAGLENTDFWTQYLSALHWSLTQFMPATNNIAPNTAQERIFAIFVVLIGLAVFSSFVSGVTNTVNQLRQIHTELFKQESKMKSFLTQKSVSVDVWCRVQKFCRLRILLDKISLKEEDIPMLKDLPQGLRVKLHQEIYMPVLASARWMSEGLMELDEPLMIKLCDGVLREKVATATQEIFMEGGECSDVVIPTRTRRALIYGSSRLRHLEIIQEGIWLCELCLWAKWEHRGQLEATDMTHYMVSCTKLHVISGEDFSTTIVRHGGPLFQQIRTIGLLYISLAENRDSDETGPLTDLPLSEEKAEDVRERAARFGQLRLSPSRKVSGTGMIGLGSFFGARRSALQ</sequence>
<evidence type="ECO:0000259" key="6">
    <source>
        <dbReference type="Pfam" id="PF00520"/>
    </source>
</evidence>
<feature type="transmembrane region" description="Helical" evidence="5">
    <location>
        <begin position="407"/>
        <end position="427"/>
    </location>
</feature>
<evidence type="ECO:0000313" key="8">
    <source>
        <dbReference type="EMBL" id="CAL4782222.1"/>
    </source>
</evidence>
<evidence type="ECO:0000313" key="7">
    <source>
        <dbReference type="EMBL" id="CAI3994910.1"/>
    </source>
</evidence>
<dbReference type="SUPFAM" id="SSF81324">
    <property type="entry name" value="Voltage-gated potassium channels"/>
    <property type="match status" value="1"/>
</dbReference>
<evidence type="ECO:0000256" key="1">
    <source>
        <dbReference type="ARBA" id="ARBA00004141"/>
    </source>
</evidence>
<protein>
    <submittedName>
        <fullName evidence="8">Cyclic nucleotide-gated cation channel subunit A</fullName>
    </submittedName>
</protein>
<reference evidence="7" key="1">
    <citation type="submission" date="2022-10" db="EMBL/GenBank/DDBJ databases">
        <authorList>
            <person name="Chen Y."/>
            <person name="Dougan E. K."/>
            <person name="Chan C."/>
            <person name="Rhodes N."/>
            <person name="Thang M."/>
        </authorList>
    </citation>
    <scope>NUCLEOTIDE SEQUENCE</scope>
</reference>
<dbReference type="EMBL" id="CAMXCT020002009">
    <property type="protein sequence ID" value="CAL1148285.1"/>
    <property type="molecule type" value="Genomic_DNA"/>
</dbReference>
<feature type="domain" description="Ion transport" evidence="6">
    <location>
        <begin position="178"/>
        <end position="436"/>
    </location>
</feature>
<evidence type="ECO:0000256" key="4">
    <source>
        <dbReference type="ARBA" id="ARBA00023136"/>
    </source>
</evidence>